<evidence type="ECO:0000259" key="7">
    <source>
        <dbReference type="Pfam" id="PF00892"/>
    </source>
</evidence>
<keyword evidence="4 6" id="KW-1133">Transmembrane helix</keyword>
<evidence type="ECO:0000313" key="9">
    <source>
        <dbReference type="Proteomes" id="UP000006882"/>
    </source>
</evidence>
<feature type="transmembrane region" description="Helical" evidence="6">
    <location>
        <begin position="185"/>
        <end position="205"/>
    </location>
</feature>
<feature type="transmembrane region" description="Helical" evidence="6">
    <location>
        <begin position="325"/>
        <end position="346"/>
    </location>
</feature>
<keyword evidence="5 6" id="KW-0472">Membrane</keyword>
<organism evidence="8 9">
    <name type="scientific">Prunus persica</name>
    <name type="common">Peach</name>
    <name type="synonym">Amygdalus persica</name>
    <dbReference type="NCBI Taxonomy" id="3760"/>
    <lineage>
        <taxon>Eukaryota</taxon>
        <taxon>Viridiplantae</taxon>
        <taxon>Streptophyta</taxon>
        <taxon>Embryophyta</taxon>
        <taxon>Tracheophyta</taxon>
        <taxon>Spermatophyta</taxon>
        <taxon>Magnoliopsida</taxon>
        <taxon>eudicotyledons</taxon>
        <taxon>Gunneridae</taxon>
        <taxon>Pentapetalae</taxon>
        <taxon>rosids</taxon>
        <taxon>fabids</taxon>
        <taxon>Rosales</taxon>
        <taxon>Rosaceae</taxon>
        <taxon>Amygdaloideae</taxon>
        <taxon>Amygdaleae</taxon>
        <taxon>Prunus</taxon>
    </lineage>
</organism>
<evidence type="ECO:0000256" key="2">
    <source>
        <dbReference type="ARBA" id="ARBA00007635"/>
    </source>
</evidence>
<sequence>MSWSSRNLTKNMILSTCRHNQNRIPFNALIINRQRVAKKYVAEDQAMAPVVCPYMVYMRFKPHLLMVLIQIGYTFLYFITAASFDHGMNPHVFVTYRHIVGGLVMFPFAYFLERKVRPKLTLALFLEIFVLSLLGVSLTLNIYFASLKYTSPTFVTSIANTIPSLTFLIAVILRLEAVDVMSPHGIAKVFGTLLSLAGVMTMTLYRGPTVQSFPGASVHIRSDSVHKNWTKGSILIVASCISWSIWFIMQGITLKKYPAQLSLTTWINCVGAAQSAVFTVIIEHKQAAWSISYNNEFWSILYAGIVCSGIAIFVQLWCIKQKGPVFVTMFSPLATSLVAVMAYFILGETLHVGRILGAVIIIIGLYLVLWGKDIDENHSRPQDQAILTSDELKKPKIQMEPLAESQVLETDLEKKGAIVG</sequence>
<evidence type="ECO:0000313" key="8">
    <source>
        <dbReference type="EMBL" id="ONH93321.1"/>
    </source>
</evidence>
<feature type="transmembrane region" description="Helical" evidence="6">
    <location>
        <begin position="96"/>
        <end position="112"/>
    </location>
</feature>
<dbReference type="Gramene" id="ONH93321">
    <property type="protein sequence ID" value="ONH93321"/>
    <property type="gene ID" value="PRUPE_8G225600"/>
</dbReference>
<evidence type="ECO:0000256" key="3">
    <source>
        <dbReference type="ARBA" id="ARBA00022692"/>
    </source>
</evidence>
<name>A0A251N1U0_PRUPE</name>
<dbReference type="GO" id="GO:0022857">
    <property type="term" value="F:transmembrane transporter activity"/>
    <property type="evidence" value="ECO:0007669"/>
    <property type="project" value="InterPro"/>
</dbReference>
<comment type="similarity">
    <text evidence="2">Belongs to the drug/metabolite transporter (DMT) superfamily. Plant drug/metabolite exporter (P-DME) (TC 2.A.7.4) family.</text>
</comment>
<feature type="transmembrane region" description="Helical" evidence="6">
    <location>
        <begin position="151"/>
        <end position="173"/>
    </location>
</feature>
<dbReference type="SUPFAM" id="SSF103481">
    <property type="entry name" value="Multidrug resistance efflux transporter EmrE"/>
    <property type="match status" value="2"/>
</dbReference>
<dbReference type="Proteomes" id="UP000006882">
    <property type="component" value="Chromosome G8"/>
</dbReference>
<feature type="transmembrane region" description="Helical" evidence="6">
    <location>
        <begin position="261"/>
        <end position="282"/>
    </location>
</feature>
<feature type="domain" description="EamA" evidence="7">
    <location>
        <begin position="231"/>
        <end position="369"/>
    </location>
</feature>
<evidence type="ECO:0000256" key="4">
    <source>
        <dbReference type="ARBA" id="ARBA00022989"/>
    </source>
</evidence>
<evidence type="ECO:0000256" key="5">
    <source>
        <dbReference type="ARBA" id="ARBA00023136"/>
    </source>
</evidence>
<proteinExistence type="inferred from homology"/>
<evidence type="ECO:0000256" key="1">
    <source>
        <dbReference type="ARBA" id="ARBA00004141"/>
    </source>
</evidence>
<keyword evidence="9" id="KW-1185">Reference proteome</keyword>
<dbReference type="PANTHER" id="PTHR31218">
    <property type="entry name" value="WAT1-RELATED PROTEIN"/>
    <property type="match status" value="1"/>
</dbReference>
<feature type="transmembrane region" description="Helical" evidence="6">
    <location>
        <begin position="232"/>
        <end position="249"/>
    </location>
</feature>
<dbReference type="AlphaFoldDB" id="A0A251N1U0"/>
<keyword evidence="3 6" id="KW-0812">Transmembrane</keyword>
<feature type="transmembrane region" description="Helical" evidence="6">
    <location>
        <begin position="352"/>
        <end position="370"/>
    </location>
</feature>
<feature type="transmembrane region" description="Helical" evidence="6">
    <location>
        <begin position="64"/>
        <end position="84"/>
    </location>
</feature>
<dbReference type="GO" id="GO:0005886">
    <property type="term" value="C:plasma membrane"/>
    <property type="evidence" value="ECO:0000318"/>
    <property type="project" value="GO_Central"/>
</dbReference>
<gene>
    <name evidence="8" type="ORF">PRUPE_8G225600</name>
</gene>
<dbReference type="InterPro" id="IPR037185">
    <property type="entry name" value="EmrE-like"/>
</dbReference>
<dbReference type="Pfam" id="PF00892">
    <property type="entry name" value="EamA"/>
    <property type="match status" value="2"/>
</dbReference>
<feature type="transmembrane region" description="Helical" evidence="6">
    <location>
        <begin position="124"/>
        <end position="145"/>
    </location>
</feature>
<evidence type="ECO:0000256" key="6">
    <source>
        <dbReference type="SAM" id="Phobius"/>
    </source>
</evidence>
<comment type="subcellular location">
    <subcellularLocation>
        <location evidence="1">Membrane</location>
        <topology evidence="1">Multi-pass membrane protein</topology>
    </subcellularLocation>
</comment>
<accession>A0A251N1U0</accession>
<feature type="transmembrane region" description="Helical" evidence="6">
    <location>
        <begin position="297"/>
        <end position="318"/>
    </location>
</feature>
<protein>
    <recommendedName>
        <fullName evidence="7">EamA domain-containing protein</fullName>
    </recommendedName>
</protein>
<dbReference type="InterPro" id="IPR030184">
    <property type="entry name" value="WAT1-related"/>
</dbReference>
<feature type="domain" description="EamA" evidence="7">
    <location>
        <begin position="65"/>
        <end position="200"/>
    </location>
</feature>
<dbReference type="EMBL" id="CM007658">
    <property type="protein sequence ID" value="ONH93321.1"/>
    <property type="molecule type" value="Genomic_DNA"/>
</dbReference>
<dbReference type="InterPro" id="IPR000620">
    <property type="entry name" value="EamA_dom"/>
</dbReference>
<reference evidence="8 9" key="1">
    <citation type="journal article" date="2013" name="Nat. Genet.">
        <title>The high-quality draft genome of peach (Prunus persica) identifies unique patterns of genetic diversity, domestication and genome evolution.</title>
        <authorList>
            <consortium name="International Peach Genome Initiative"/>
            <person name="Verde I."/>
            <person name="Abbott A.G."/>
            <person name="Scalabrin S."/>
            <person name="Jung S."/>
            <person name="Shu S."/>
            <person name="Marroni F."/>
            <person name="Zhebentyayeva T."/>
            <person name="Dettori M.T."/>
            <person name="Grimwood J."/>
            <person name="Cattonaro F."/>
            <person name="Zuccolo A."/>
            <person name="Rossini L."/>
            <person name="Jenkins J."/>
            <person name="Vendramin E."/>
            <person name="Meisel L.A."/>
            <person name="Decroocq V."/>
            <person name="Sosinski B."/>
            <person name="Prochnik S."/>
            <person name="Mitros T."/>
            <person name="Policriti A."/>
            <person name="Cipriani G."/>
            <person name="Dondini L."/>
            <person name="Ficklin S."/>
            <person name="Goodstein D.M."/>
            <person name="Xuan P."/>
            <person name="Del Fabbro C."/>
            <person name="Aramini V."/>
            <person name="Copetti D."/>
            <person name="Gonzalez S."/>
            <person name="Horner D.S."/>
            <person name="Falchi R."/>
            <person name="Lucas S."/>
            <person name="Mica E."/>
            <person name="Maldonado J."/>
            <person name="Lazzari B."/>
            <person name="Bielenberg D."/>
            <person name="Pirona R."/>
            <person name="Miculan M."/>
            <person name="Barakat A."/>
            <person name="Testolin R."/>
            <person name="Stella A."/>
            <person name="Tartarini S."/>
            <person name="Tonutti P."/>
            <person name="Arus P."/>
            <person name="Orellana A."/>
            <person name="Wells C."/>
            <person name="Main D."/>
            <person name="Vizzotto G."/>
            <person name="Silva H."/>
            <person name="Salamini F."/>
            <person name="Schmutz J."/>
            <person name="Morgante M."/>
            <person name="Rokhsar D.S."/>
        </authorList>
    </citation>
    <scope>NUCLEOTIDE SEQUENCE [LARGE SCALE GENOMIC DNA]</scope>
    <source>
        <strain evidence="9">cv. Nemared</strain>
    </source>
</reference>